<dbReference type="SUPFAM" id="SSF46894">
    <property type="entry name" value="C-terminal effector domain of the bipartite response regulators"/>
    <property type="match status" value="1"/>
</dbReference>
<dbReference type="GO" id="GO:0003677">
    <property type="term" value="F:DNA binding"/>
    <property type="evidence" value="ECO:0007669"/>
    <property type="project" value="InterPro"/>
</dbReference>
<sequence>MKIDQHTYLSVLIHMLEHSPHPAGLKSKDGIFAFANKAYRDLVNAPCDIEGLTDSDLPCDTAQFASCFVQQDRQAISENKTIVTIDVHKYAHGFDAYTFEKRPVIINGEPWGIQFSATNLRELVNLASFAEIMALGSTNNSFSTIKPECMRLTPSQEIVLFWLLRGRQTKQIAQLIHRTPKAVEKQIANLISRFSDVGVSNRASLIEYARCNGWLSVIPEQLFKTPASIVVQ</sequence>
<dbReference type="Proteomes" id="UP000032303">
    <property type="component" value="Chromosome 1"/>
</dbReference>
<dbReference type="EMBL" id="CP005973">
    <property type="protein sequence ID" value="AJR06391.1"/>
    <property type="molecule type" value="Genomic_DNA"/>
</dbReference>
<reference evidence="2 3" key="1">
    <citation type="submission" date="2013-05" db="EMBL/GenBank/DDBJ databases">
        <title>Complete genome sequence of the lipase-producing bacterium Photobacterium gaetbulicola Gung47.</title>
        <authorList>
            <person name="Kim Y.-O."/>
        </authorList>
    </citation>
    <scope>NUCLEOTIDE SEQUENCE [LARGE SCALE GENOMIC DNA]</scope>
    <source>
        <strain evidence="2 3">Gung47</strain>
    </source>
</reference>
<dbReference type="GO" id="GO:0006355">
    <property type="term" value="P:regulation of DNA-templated transcription"/>
    <property type="evidence" value="ECO:0007669"/>
    <property type="project" value="InterPro"/>
</dbReference>
<dbReference type="HOGENOM" id="CLU_1414015_0_0_6"/>
<protein>
    <recommendedName>
        <fullName evidence="1">HTH luxR-type domain-containing protein</fullName>
    </recommendedName>
</protein>
<dbReference type="InterPro" id="IPR013656">
    <property type="entry name" value="PAS_4"/>
</dbReference>
<evidence type="ECO:0000313" key="2">
    <source>
        <dbReference type="EMBL" id="AJR06391.1"/>
    </source>
</evidence>
<dbReference type="InterPro" id="IPR000792">
    <property type="entry name" value="Tscrpt_reg_LuxR_C"/>
</dbReference>
<dbReference type="PATRIC" id="fig|658445.3.peg.1485"/>
<dbReference type="Pfam" id="PF08448">
    <property type="entry name" value="PAS_4"/>
    <property type="match status" value="1"/>
</dbReference>
<gene>
    <name evidence="2" type="ORF">H744_1c1368</name>
</gene>
<accession>A0A0C5W4L6</accession>
<dbReference type="CDD" id="cd06170">
    <property type="entry name" value="LuxR_C_like"/>
    <property type="match status" value="1"/>
</dbReference>
<name>A0A0C5W4L6_9GAMM</name>
<organism evidence="2 3">
    <name type="scientific">Photobacterium gaetbulicola Gung47</name>
    <dbReference type="NCBI Taxonomy" id="658445"/>
    <lineage>
        <taxon>Bacteria</taxon>
        <taxon>Pseudomonadati</taxon>
        <taxon>Pseudomonadota</taxon>
        <taxon>Gammaproteobacteria</taxon>
        <taxon>Vibrionales</taxon>
        <taxon>Vibrionaceae</taxon>
        <taxon>Photobacterium</taxon>
    </lineage>
</organism>
<dbReference type="SMART" id="SM00421">
    <property type="entry name" value="HTH_LUXR"/>
    <property type="match status" value="1"/>
</dbReference>
<dbReference type="AlphaFoldDB" id="A0A0C5W4L6"/>
<evidence type="ECO:0000313" key="3">
    <source>
        <dbReference type="Proteomes" id="UP000032303"/>
    </source>
</evidence>
<evidence type="ECO:0000259" key="1">
    <source>
        <dbReference type="SMART" id="SM00421"/>
    </source>
</evidence>
<dbReference type="Gene3D" id="1.10.10.10">
    <property type="entry name" value="Winged helix-like DNA-binding domain superfamily/Winged helix DNA-binding domain"/>
    <property type="match status" value="1"/>
</dbReference>
<proteinExistence type="predicted"/>
<dbReference type="InterPro" id="IPR036388">
    <property type="entry name" value="WH-like_DNA-bd_sf"/>
</dbReference>
<keyword evidence="3" id="KW-1185">Reference proteome</keyword>
<feature type="domain" description="HTH luxR-type" evidence="1">
    <location>
        <begin position="149"/>
        <end position="209"/>
    </location>
</feature>
<dbReference type="InterPro" id="IPR016032">
    <property type="entry name" value="Sig_transdc_resp-reg_C-effctor"/>
</dbReference>
<dbReference type="STRING" id="658445.H744_1c1368"/>
<dbReference type="KEGG" id="pgb:H744_1c1368"/>